<name>A0ACA9M103_9GLOM</name>
<keyword evidence="2" id="KW-1185">Reference proteome</keyword>
<evidence type="ECO:0000313" key="2">
    <source>
        <dbReference type="Proteomes" id="UP000789366"/>
    </source>
</evidence>
<comment type="caution">
    <text evidence="1">The sequence shown here is derived from an EMBL/GenBank/DDBJ whole genome shotgun (WGS) entry which is preliminary data.</text>
</comment>
<reference evidence="1" key="1">
    <citation type="submission" date="2021-06" db="EMBL/GenBank/DDBJ databases">
        <authorList>
            <person name="Kallberg Y."/>
            <person name="Tangrot J."/>
            <person name="Rosling A."/>
        </authorList>
    </citation>
    <scope>NUCLEOTIDE SEQUENCE</scope>
    <source>
        <strain evidence="1">28 12/20/2015</strain>
    </source>
</reference>
<protein>
    <submittedName>
        <fullName evidence="1">2311_t:CDS:1</fullName>
    </submittedName>
</protein>
<sequence length="186" mass="21363">MNQKYFVISFILLVFFFLIHIEKTHGSRFKCRGCKDEKRSVYDAKLTAAQSDKLLTKRQGMYGFKRPKSEGCGAKITAASWTMLTTKERQPLGAIGGYLNMTITTPGGDPEYIGAVSFSDDNGHKYHILHDPWPISRPQKTFFWHYLAQETPINVWADVWALILWNCDKNKCASEFVHLRTWAPPQ</sequence>
<dbReference type="EMBL" id="CAJVPW010005816">
    <property type="protein sequence ID" value="CAG8560839.1"/>
    <property type="molecule type" value="Genomic_DNA"/>
</dbReference>
<dbReference type="Proteomes" id="UP000789366">
    <property type="component" value="Unassembled WGS sequence"/>
</dbReference>
<accession>A0ACA9M103</accession>
<gene>
    <name evidence="1" type="ORF">SPELUC_LOCUS5596</name>
</gene>
<evidence type="ECO:0000313" key="1">
    <source>
        <dbReference type="EMBL" id="CAG8560839.1"/>
    </source>
</evidence>
<organism evidence="1 2">
    <name type="scientific">Cetraspora pellucida</name>
    <dbReference type="NCBI Taxonomy" id="1433469"/>
    <lineage>
        <taxon>Eukaryota</taxon>
        <taxon>Fungi</taxon>
        <taxon>Fungi incertae sedis</taxon>
        <taxon>Mucoromycota</taxon>
        <taxon>Glomeromycotina</taxon>
        <taxon>Glomeromycetes</taxon>
        <taxon>Diversisporales</taxon>
        <taxon>Gigasporaceae</taxon>
        <taxon>Cetraspora</taxon>
    </lineage>
</organism>
<proteinExistence type="predicted"/>